<evidence type="ECO:0000256" key="9">
    <source>
        <dbReference type="ARBA" id="ARBA00023012"/>
    </source>
</evidence>
<dbReference type="Pfam" id="PF02518">
    <property type="entry name" value="HATPase_c"/>
    <property type="match status" value="1"/>
</dbReference>
<dbReference type="InterPro" id="IPR035965">
    <property type="entry name" value="PAS-like_dom_sf"/>
</dbReference>
<evidence type="ECO:0000256" key="11">
    <source>
        <dbReference type="ARBA" id="ARBA00023306"/>
    </source>
</evidence>
<dbReference type="Gene3D" id="3.30.450.20">
    <property type="entry name" value="PAS domain"/>
    <property type="match status" value="3"/>
</dbReference>
<proteinExistence type="predicted"/>
<dbReference type="InterPro" id="IPR000014">
    <property type="entry name" value="PAS"/>
</dbReference>
<dbReference type="SMART" id="SM00091">
    <property type="entry name" value="PAS"/>
    <property type="match status" value="2"/>
</dbReference>
<dbReference type="InterPro" id="IPR000700">
    <property type="entry name" value="PAS-assoc_C"/>
</dbReference>
<dbReference type="AlphaFoldDB" id="A0A1I4TJK3"/>
<dbReference type="InterPro" id="IPR005467">
    <property type="entry name" value="His_kinase_dom"/>
</dbReference>
<organism evidence="14 15">
    <name type="scientific">Methanolobus profundi</name>
    <dbReference type="NCBI Taxonomy" id="487685"/>
    <lineage>
        <taxon>Archaea</taxon>
        <taxon>Methanobacteriati</taxon>
        <taxon>Methanobacteriota</taxon>
        <taxon>Stenosarchaea group</taxon>
        <taxon>Methanomicrobia</taxon>
        <taxon>Methanosarcinales</taxon>
        <taxon>Methanosarcinaceae</taxon>
        <taxon>Methanolobus</taxon>
    </lineage>
</organism>
<keyword evidence="7" id="KW-0418">Kinase</keyword>
<comment type="subcellular location">
    <subcellularLocation>
        <location evidence="2">Membrane</location>
    </subcellularLocation>
</comment>
<dbReference type="SUPFAM" id="SSF55874">
    <property type="entry name" value="ATPase domain of HSP90 chaperone/DNA topoisomerase II/histidine kinase"/>
    <property type="match status" value="1"/>
</dbReference>
<dbReference type="PROSITE" id="PS50109">
    <property type="entry name" value="HIS_KIN"/>
    <property type="match status" value="1"/>
</dbReference>
<dbReference type="Pfam" id="PF00512">
    <property type="entry name" value="HisKA"/>
    <property type="match status" value="1"/>
</dbReference>
<dbReference type="GO" id="GO:0000155">
    <property type="term" value="F:phosphorelay sensor kinase activity"/>
    <property type="evidence" value="ECO:0007669"/>
    <property type="project" value="InterPro"/>
</dbReference>
<dbReference type="Gene3D" id="1.10.287.130">
    <property type="match status" value="1"/>
</dbReference>
<accession>A0A1I4TJK3</accession>
<evidence type="ECO:0000256" key="6">
    <source>
        <dbReference type="ARBA" id="ARBA00022741"/>
    </source>
</evidence>
<reference evidence="15" key="1">
    <citation type="submission" date="2016-10" db="EMBL/GenBank/DDBJ databases">
        <authorList>
            <person name="Varghese N."/>
            <person name="Submissions S."/>
        </authorList>
    </citation>
    <scope>NUCLEOTIDE SEQUENCE [LARGE SCALE GENOMIC DNA]</scope>
    <source>
        <strain evidence="15">Mob M</strain>
    </source>
</reference>
<keyword evidence="5" id="KW-0808">Transferase</keyword>
<gene>
    <name evidence="14" type="ORF">SAMN04488696_2299</name>
</gene>
<dbReference type="PROSITE" id="PS50113">
    <property type="entry name" value="PAC"/>
    <property type="match status" value="2"/>
</dbReference>
<dbReference type="FunFam" id="3.30.565.10:FF:000010">
    <property type="entry name" value="Sensor histidine kinase RcsC"/>
    <property type="match status" value="1"/>
</dbReference>
<dbReference type="SMART" id="SM00388">
    <property type="entry name" value="HisKA"/>
    <property type="match status" value="1"/>
</dbReference>
<keyword evidence="9" id="KW-0902">Two-component regulatory system</keyword>
<dbReference type="CDD" id="cd16922">
    <property type="entry name" value="HATPase_EvgS-ArcB-TorS-like"/>
    <property type="match status" value="1"/>
</dbReference>
<dbReference type="Pfam" id="PF13426">
    <property type="entry name" value="PAS_9"/>
    <property type="match status" value="1"/>
</dbReference>
<dbReference type="GO" id="GO:0005886">
    <property type="term" value="C:plasma membrane"/>
    <property type="evidence" value="ECO:0007669"/>
    <property type="project" value="TreeGrafter"/>
</dbReference>
<dbReference type="SUPFAM" id="SSF55785">
    <property type="entry name" value="PYP-like sensor domain (PAS domain)"/>
    <property type="match status" value="3"/>
</dbReference>
<name>A0A1I4TJK3_9EURY</name>
<dbReference type="InterPro" id="IPR004358">
    <property type="entry name" value="Sig_transdc_His_kin-like_C"/>
</dbReference>
<feature type="domain" description="PAC" evidence="13">
    <location>
        <begin position="343"/>
        <end position="392"/>
    </location>
</feature>
<evidence type="ECO:0000259" key="13">
    <source>
        <dbReference type="PROSITE" id="PS50113"/>
    </source>
</evidence>
<evidence type="ECO:0000256" key="7">
    <source>
        <dbReference type="ARBA" id="ARBA00022777"/>
    </source>
</evidence>
<dbReference type="PRINTS" id="PR00344">
    <property type="entry name" value="BCTRLSENSOR"/>
</dbReference>
<evidence type="ECO:0000256" key="3">
    <source>
        <dbReference type="ARBA" id="ARBA00012438"/>
    </source>
</evidence>
<dbReference type="EC" id="2.7.13.3" evidence="3"/>
<protein>
    <recommendedName>
        <fullName evidence="3">histidine kinase</fullName>
        <ecNumber evidence="3">2.7.13.3</ecNumber>
    </recommendedName>
</protein>
<dbReference type="NCBIfam" id="TIGR00229">
    <property type="entry name" value="sensory_box"/>
    <property type="match status" value="3"/>
</dbReference>
<dbReference type="STRING" id="487685.SAMN04488696_2299"/>
<dbReference type="SUPFAM" id="SSF47384">
    <property type="entry name" value="Homodimeric domain of signal transducing histidine kinase"/>
    <property type="match status" value="1"/>
</dbReference>
<dbReference type="SMART" id="SM00387">
    <property type="entry name" value="HATPase_c"/>
    <property type="match status" value="1"/>
</dbReference>
<evidence type="ECO:0000259" key="12">
    <source>
        <dbReference type="PROSITE" id="PS50109"/>
    </source>
</evidence>
<dbReference type="Gene3D" id="3.30.565.10">
    <property type="entry name" value="Histidine kinase-like ATPase, C-terminal domain"/>
    <property type="match status" value="1"/>
</dbReference>
<evidence type="ECO:0000313" key="15">
    <source>
        <dbReference type="Proteomes" id="UP000198535"/>
    </source>
</evidence>
<dbReference type="CDD" id="cd00130">
    <property type="entry name" value="PAS"/>
    <property type="match status" value="2"/>
</dbReference>
<evidence type="ECO:0000256" key="8">
    <source>
        <dbReference type="ARBA" id="ARBA00022840"/>
    </source>
</evidence>
<evidence type="ECO:0000256" key="4">
    <source>
        <dbReference type="ARBA" id="ARBA00022553"/>
    </source>
</evidence>
<keyword evidence="8" id="KW-0067">ATP-binding</keyword>
<evidence type="ECO:0000256" key="5">
    <source>
        <dbReference type="ARBA" id="ARBA00022679"/>
    </source>
</evidence>
<dbReference type="FunFam" id="1.10.287.130:FF:000038">
    <property type="entry name" value="Sensory transduction histidine kinase"/>
    <property type="match status" value="1"/>
</dbReference>
<dbReference type="GO" id="GO:0005524">
    <property type="term" value="F:ATP binding"/>
    <property type="evidence" value="ECO:0007669"/>
    <property type="project" value="UniProtKB-KW"/>
</dbReference>
<dbReference type="CDD" id="cd00082">
    <property type="entry name" value="HisKA"/>
    <property type="match status" value="1"/>
</dbReference>
<dbReference type="InterPro" id="IPR003594">
    <property type="entry name" value="HATPase_dom"/>
</dbReference>
<dbReference type="Proteomes" id="UP000198535">
    <property type="component" value="Unassembled WGS sequence"/>
</dbReference>
<dbReference type="InterPro" id="IPR036890">
    <property type="entry name" value="HATPase_C_sf"/>
</dbReference>
<keyword evidence="10" id="KW-0472">Membrane</keyword>
<evidence type="ECO:0000256" key="10">
    <source>
        <dbReference type="ARBA" id="ARBA00023136"/>
    </source>
</evidence>
<dbReference type="GO" id="GO:0009927">
    <property type="term" value="F:histidine phosphotransfer kinase activity"/>
    <property type="evidence" value="ECO:0007669"/>
    <property type="project" value="TreeGrafter"/>
</dbReference>
<dbReference type="InterPro" id="IPR013656">
    <property type="entry name" value="PAS_4"/>
</dbReference>
<evidence type="ECO:0000256" key="1">
    <source>
        <dbReference type="ARBA" id="ARBA00000085"/>
    </source>
</evidence>
<dbReference type="PANTHER" id="PTHR43047">
    <property type="entry name" value="TWO-COMPONENT HISTIDINE PROTEIN KINASE"/>
    <property type="match status" value="1"/>
</dbReference>
<evidence type="ECO:0000313" key="14">
    <source>
        <dbReference type="EMBL" id="SFM76876.1"/>
    </source>
</evidence>
<dbReference type="InterPro" id="IPR036097">
    <property type="entry name" value="HisK_dim/P_sf"/>
</dbReference>
<comment type="catalytic activity">
    <reaction evidence="1">
        <text>ATP + protein L-histidine = ADP + protein N-phospho-L-histidine.</text>
        <dbReference type="EC" id="2.7.13.3"/>
    </reaction>
</comment>
<keyword evidence="6" id="KW-0547">Nucleotide-binding</keyword>
<dbReference type="InterPro" id="IPR003661">
    <property type="entry name" value="HisK_dim/P_dom"/>
</dbReference>
<sequence length="637" mass="70985">MSMYDDVSGEHMLSDASCGPVIDASAHAGSNASFVNGYLRISLHGKILDVNGAYSMASGYSREELLCMSLSDLDDGTLLEKKDNGLLDIISQKKGCFDVVHRTKDGALLEMKVSSTYVDHPEPFFVFILENTPDPESSDCFFSGKGDLYHSLFKDNKAIMLVIDPVNFDIIDANVAACDFYGWPLEVITRMKIHEINTLSVEKISDEMQNAVSEKRNYFLFKHRLADGNVRDVEVYSSPVIANSRDLLYSVIHDITDRKKAEDELMTREMQLRTAQKIGHIGSWSFDLKNGDADASEEARIIYGYGLDGGRYLISEVQSIALPEYRSYLNESMRALIEDDATYDVQFKIKRANDGAIRDVHVVAEYSNEKNMVIGTIEDITERKKAEDSLLHAKMLAEAANRSKDEFLATMSHELRTPLTSVIGFSDVLLDETFGSLEEKQAGYVKHIADAGKHLLKLINDVLDLSKVEAGKMELQYEVFHAGVAVNEVQTLLSPLARNKRINIGVDVDADVVSVNADRTKFKQILYNLASNAIKFTPEKGSVLIKAQCSDNFLVVSVKDTGIGLSKEDQDKLFHPFEQLRSYVADEYAGTGLGLALVKKFVELHDGRIWVDSKVGEGSTFYFSMPLGLDLERTAEE</sequence>
<keyword evidence="11" id="KW-0131">Cell cycle</keyword>
<dbReference type="EMBL" id="FOUJ01000005">
    <property type="protein sequence ID" value="SFM76876.1"/>
    <property type="molecule type" value="Genomic_DNA"/>
</dbReference>
<feature type="domain" description="Histidine kinase" evidence="12">
    <location>
        <begin position="410"/>
        <end position="629"/>
    </location>
</feature>
<dbReference type="PANTHER" id="PTHR43047:SF72">
    <property type="entry name" value="OSMOSENSING HISTIDINE PROTEIN KINASE SLN1"/>
    <property type="match status" value="1"/>
</dbReference>
<dbReference type="Pfam" id="PF08448">
    <property type="entry name" value="PAS_4"/>
    <property type="match status" value="1"/>
</dbReference>
<evidence type="ECO:0000256" key="2">
    <source>
        <dbReference type="ARBA" id="ARBA00004370"/>
    </source>
</evidence>
<keyword evidence="4" id="KW-0597">Phosphoprotein</keyword>
<keyword evidence="15" id="KW-1185">Reference proteome</keyword>
<feature type="domain" description="PAC" evidence="13">
    <location>
        <begin position="214"/>
        <end position="267"/>
    </location>
</feature>